<evidence type="ECO:0000256" key="4">
    <source>
        <dbReference type="PIRNR" id="PIRNR036492"/>
    </source>
</evidence>
<evidence type="ECO:0000256" key="6">
    <source>
        <dbReference type="PROSITE-ProRule" id="PRU10007"/>
    </source>
</evidence>
<evidence type="ECO:0000256" key="3">
    <source>
        <dbReference type="ARBA" id="ARBA00023027"/>
    </source>
</evidence>
<dbReference type="SUPFAM" id="SSF53720">
    <property type="entry name" value="ALDH-like"/>
    <property type="match status" value="1"/>
</dbReference>
<sequence length="453" mass="50819">MSVRLVVENQRSYFQKDYTRPINFRIRQLRKLKNSLKHNEKIILDALYKDLGKSKMEAYMTELSVVYQELNEAIKHLKTWAAPKKVKSGLMTMPAKSYIYQEPYGVTLILSPWNYPINLTITPLIGAIAAGNCVVVKPSETSPHCSAILEKILNYTFVEEYVHCLPSQTPHDEVNYQNYDYIFFTGSTNVGKEIMSIASSNLTPVTLELGGKSPAIVDETANLEIAARRLVWAKYINAGQTCVAPDHILVHESVKSQLVEKLKDEIKLNYSHAENKDDYPKIINDKHFERLSKLLDEPGLFGGEINKAARKIAPALLVDSDFSSPAMDEEIFGPVLPIISYQSLDDLIVKQRQLAKPLATYIFTENQATANYLLEKLSFGGGCINDCLMHLTSSSLPFGGVGASGMGNYHGKASFNTFSHSKSILKNTSKIDIPIRYLPFNQAKLKILKRIFS</sequence>
<dbReference type="InterPro" id="IPR012394">
    <property type="entry name" value="Aldehyde_DH_NAD(P)"/>
</dbReference>
<dbReference type="InterPro" id="IPR016160">
    <property type="entry name" value="Ald_DH_CS_CYS"/>
</dbReference>
<keyword evidence="3" id="KW-0520">NAD</keyword>
<dbReference type="PANTHER" id="PTHR43570">
    <property type="entry name" value="ALDEHYDE DEHYDROGENASE"/>
    <property type="match status" value="1"/>
</dbReference>
<dbReference type="PIRSF" id="PIRSF036492">
    <property type="entry name" value="ALDH"/>
    <property type="match status" value="1"/>
</dbReference>
<dbReference type="AlphaFoldDB" id="A0A6V7R1M5"/>
<proteinExistence type="inferred from homology"/>
<feature type="active site" evidence="5">
    <location>
        <position position="242"/>
    </location>
</feature>
<keyword evidence="10" id="KW-1185">Reference proteome</keyword>
<comment type="similarity">
    <text evidence="1 4 7">Belongs to the aldehyde dehydrogenase family.</text>
</comment>
<evidence type="ECO:0000313" key="9">
    <source>
        <dbReference type="EMBL" id="CAD2071236.1"/>
    </source>
</evidence>
<evidence type="ECO:0000256" key="5">
    <source>
        <dbReference type="PIRSR" id="PIRSR036492-1"/>
    </source>
</evidence>
<dbReference type="Proteomes" id="UP000589351">
    <property type="component" value="Unassembled WGS sequence"/>
</dbReference>
<evidence type="ECO:0000256" key="7">
    <source>
        <dbReference type="RuleBase" id="RU003345"/>
    </source>
</evidence>
<dbReference type="EMBL" id="CAJEWD010000003">
    <property type="protein sequence ID" value="CAD2071236.1"/>
    <property type="molecule type" value="Genomic_DNA"/>
</dbReference>
<comment type="caution">
    <text evidence="9">The sequence shown here is derived from an EMBL/GenBank/DDBJ whole genome shotgun (WGS) entry which is preliminary data.</text>
</comment>
<evidence type="ECO:0000313" key="10">
    <source>
        <dbReference type="Proteomes" id="UP000589351"/>
    </source>
</evidence>
<name>A0A6V7R1M5_9STAP</name>
<organism evidence="9 10">
    <name type="scientific">Jeotgalicoccus meleagridis</name>
    <dbReference type="NCBI Taxonomy" id="2759181"/>
    <lineage>
        <taxon>Bacteria</taxon>
        <taxon>Bacillati</taxon>
        <taxon>Bacillota</taxon>
        <taxon>Bacilli</taxon>
        <taxon>Bacillales</taxon>
        <taxon>Staphylococcaceae</taxon>
        <taxon>Jeotgalicoccus</taxon>
    </lineage>
</organism>
<dbReference type="InterPro" id="IPR015590">
    <property type="entry name" value="Aldehyde_DH_dom"/>
</dbReference>
<feature type="domain" description="Aldehyde dehydrogenase" evidence="8">
    <location>
        <begin position="7"/>
        <end position="424"/>
    </location>
</feature>
<gene>
    <name evidence="9" type="primary">alkH</name>
    <name evidence="9" type="ORF">JEODO184_00174</name>
</gene>
<dbReference type="Pfam" id="PF00171">
    <property type="entry name" value="Aldedh"/>
    <property type="match status" value="1"/>
</dbReference>
<evidence type="ECO:0000256" key="2">
    <source>
        <dbReference type="ARBA" id="ARBA00023002"/>
    </source>
</evidence>
<evidence type="ECO:0000256" key="1">
    <source>
        <dbReference type="ARBA" id="ARBA00009986"/>
    </source>
</evidence>
<feature type="active site" evidence="5 6">
    <location>
        <position position="208"/>
    </location>
</feature>
<dbReference type="FunFam" id="3.40.605.10:FF:000004">
    <property type="entry name" value="Aldehyde dehydrogenase"/>
    <property type="match status" value="1"/>
</dbReference>
<dbReference type="InterPro" id="IPR016163">
    <property type="entry name" value="Ald_DH_C"/>
</dbReference>
<dbReference type="PROSITE" id="PS00070">
    <property type="entry name" value="ALDEHYDE_DEHYDR_CYS"/>
    <property type="match status" value="1"/>
</dbReference>
<dbReference type="Gene3D" id="3.40.309.10">
    <property type="entry name" value="Aldehyde Dehydrogenase, Chain A, domain 2"/>
    <property type="match status" value="1"/>
</dbReference>
<reference evidence="9 10" key="1">
    <citation type="submission" date="2020-07" db="EMBL/GenBank/DDBJ databases">
        <authorList>
            <person name="Criscuolo A."/>
        </authorList>
    </citation>
    <scope>NUCLEOTIDE SEQUENCE [LARGE SCALE GENOMIC DNA]</scope>
    <source>
        <strain evidence="9">CIP111649</strain>
    </source>
</reference>
<dbReference type="RefSeq" id="WP_185124741.1">
    <property type="nucleotide sequence ID" value="NZ_CAJEWD010000003.1"/>
</dbReference>
<dbReference type="Gene3D" id="3.40.605.10">
    <property type="entry name" value="Aldehyde Dehydrogenase, Chain A, domain 1"/>
    <property type="match status" value="1"/>
</dbReference>
<dbReference type="GO" id="GO:0006081">
    <property type="term" value="P:aldehyde metabolic process"/>
    <property type="evidence" value="ECO:0007669"/>
    <property type="project" value="InterPro"/>
</dbReference>
<evidence type="ECO:0000259" key="8">
    <source>
        <dbReference type="Pfam" id="PF00171"/>
    </source>
</evidence>
<protein>
    <recommendedName>
        <fullName evidence="4">Aldehyde dehydrogenase</fullName>
    </recommendedName>
</protein>
<dbReference type="InterPro" id="IPR029510">
    <property type="entry name" value="Ald_DH_CS_GLU"/>
</dbReference>
<dbReference type="InterPro" id="IPR016162">
    <property type="entry name" value="Ald_DH_N"/>
</dbReference>
<dbReference type="CDD" id="cd07136">
    <property type="entry name" value="ALDH_YwdH-P39616"/>
    <property type="match status" value="1"/>
</dbReference>
<keyword evidence="2 4" id="KW-0560">Oxidoreductase</keyword>
<dbReference type="PROSITE" id="PS00687">
    <property type="entry name" value="ALDEHYDE_DEHYDR_GLU"/>
    <property type="match status" value="1"/>
</dbReference>
<accession>A0A6V7R1M5</accession>
<dbReference type="PANTHER" id="PTHR43570:SF16">
    <property type="entry name" value="ALDEHYDE DEHYDROGENASE TYPE III, ISOFORM Q"/>
    <property type="match status" value="1"/>
</dbReference>
<dbReference type="FunFam" id="3.40.309.10:FF:000003">
    <property type="entry name" value="Aldehyde dehydrogenase"/>
    <property type="match status" value="1"/>
</dbReference>
<dbReference type="InterPro" id="IPR016161">
    <property type="entry name" value="Ald_DH/histidinol_DH"/>
</dbReference>
<dbReference type="GO" id="GO:0004029">
    <property type="term" value="F:aldehyde dehydrogenase (NAD+) activity"/>
    <property type="evidence" value="ECO:0007669"/>
    <property type="project" value="TreeGrafter"/>
</dbReference>
<dbReference type="GO" id="GO:0005737">
    <property type="term" value="C:cytoplasm"/>
    <property type="evidence" value="ECO:0007669"/>
    <property type="project" value="TreeGrafter"/>
</dbReference>